<dbReference type="Gene3D" id="1.10.150.20">
    <property type="entry name" value="5' to 3' exonuclease, C-terminal subdomain"/>
    <property type="match status" value="1"/>
</dbReference>
<dbReference type="InterPro" id="IPR001126">
    <property type="entry name" value="UmuC"/>
</dbReference>
<dbReference type="InterPro" id="IPR043502">
    <property type="entry name" value="DNA/RNA_pol_sf"/>
</dbReference>
<evidence type="ECO:0000313" key="7">
    <source>
        <dbReference type="EMBL" id="GHA87228.1"/>
    </source>
</evidence>
<dbReference type="PANTHER" id="PTHR11076:SF34">
    <property type="entry name" value="PROTEIN UMUC"/>
    <property type="match status" value="1"/>
</dbReference>
<dbReference type="InterPro" id="IPR050116">
    <property type="entry name" value="DNA_polymerase-Y"/>
</dbReference>
<dbReference type="GO" id="GO:0005829">
    <property type="term" value="C:cytosol"/>
    <property type="evidence" value="ECO:0007669"/>
    <property type="project" value="TreeGrafter"/>
</dbReference>
<comment type="similarity">
    <text evidence="1">Belongs to the DNA polymerase type-Y family.</text>
</comment>
<dbReference type="Gene3D" id="3.40.1170.60">
    <property type="match status" value="1"/>
</dbReference>
<organism evidence="7 8">
    <name type="scientific">Algimonas arctica</name>
    <dbReference type="NCBI Taxonomy" id="1479486"/>
    <lineage>
        <taxon>Bacteria</taxon>
        <taxon>Pseudomonadati</taxon>
        <taxon>Pseudomonadota</taxon>
        <taxon>Alphaproteobacteria</taxon>
        <taxon>Maricaulales</taxon>
        <taxon>Robiginitomaculaceae</taxon>
        <taxon>Algimonas</taxon>
    </lineage>
</organism>
<feature type="domain" description="UmuC" evidence="6">
    <location>
        <begin position="9"/>
        <end position="194"/>
    </location>
</feature>
<reference evidence="7" key="1">
    <citation type="journal article" date="2014" name="Int. J. Syst. Evol. Microbiol.">
        <title>Complete genome sequence of Corynebacterium casei LMG S-19264T (=DSM 44701T), isolated from a smear-ripened cheese.</title>
        <authorList>
            <consortium name="US DOE Joint Genome Institute (JGI-PGF)"/>
            <person name="Walter F."/>
            <person name="Albersmeier A."/>
            <person name="Kalinowski J."/>
            <person name="Ruckert C."/>
        </authorList>
    </citation>
    <scope>NUCLEOTIDE SEQUENCE</scope>
    <source>
        <strain evidence="7">KCTC 32513</strain>
    </source>
</reference>
<dbReference type="GO" id="GO:0042276">
    <property type="term" value="P:error-prone translesion synthesis"/>
    <property type="evidence" value="ECO:0007669"/>
    <property type="project" value="TreeGrafter"/>
</dbReference>
<keyword evidence="8" id="KW-1185">Reference proteome</keyword>
<evidence type="ECO:0000256" key="5">
    <source>
        <dbReference type="ARBA" id="ARBA00049244"/>
    </source>
</evidence>
<comment type="function">
    <text evidence="4">Poorly processive, error-prone DNA polymerase involved in untargeted mutagenesis. Copies undamaged DNA at stalled replication forks, which arise in vivo from mismatched or misaligned primer ends. These misaligned primers can be extended by PolIV. Exhibits no 3'-5' exonuclease (proofreading) activity. May be involved in translesional synthesis, in conjunction with the beta clamp from PolIII.</text>
</comment>
<evidence type="ECO:0000256" key="1">
    <source>
        <dbReference type="ARBA" id="ARBA00010945"/>
    </source>
</evidence>
<dbReference type="GO" id="GO:0009432">
    <property type="term" value="P:SOS response"/>
    <property type="evidence" value="ECO:0007669"/>
    <property type="project" value="TreeGrafter"/>
</dbReference>
<dbReference type="CDD" id="cd00424">
    <property type="entry name" value="PolY"/>
    <property type="match status" value="1"/>
</dbReference>
<evidence type="ECO:0000313" key="8">
    <source>
        <dbReference type="Proteomes" id="UP000634004"/>
    </source>
</evidence>
<evidence type="ECO:0000256" key="3">
    <source>
        <dbReference type="ARBA" id="ARBA00012417"/>
    </source>
</evidence>
<dbReference type="PANTHER" id="PTHR11076">
    <property type="entry name" value="DNA REPAIR POLYMERASE UMUC / TRANSFERASE FAMILY MEMBER"/>
    <property type="match status" value="1"/>
</dbReference>
<dbReference type="GO" id="GO:0006281">
    <property type="term" value="P:DNA repair"/>
    <property type="evidence" value="ECO:0007669"/>
    <property type="project" value="InterPro"/>
</dbReference>
<protein>
    <recommendedName>
        <fullName evidence="3">DNA-directed DNA polymerase</fullName>
        <ecNumber evidence="3">2.7.7.7</ecNumber>
    </recommendedName>
</protein>
<dbReference type="EC" id="2.7.7.7" evidence="3"/>
<dbReference type="Pfam" id="PF00817">
    <property type="entry name" value="IMS"/>
    <property type="match status" value="1"/>
</dbReference>
<dbReference type="PROSITE" id="PS50173">
    <property type="entry name" value="UMUC"/>
    <property type="match status" value="1"/>
</dbReference>
<comment type="subunit">
    <text evidence="2">Monomer.</text>
</comment>
<dbReference type="AlphaFoldDB" id="A0A8J3CQK9"/>
<dbReference type="GO" id="GO:0003684">
    <property type="term" value="F:damaged DNA binding"/>
    <property type="evidence" value="ECO:0007669"/>
    <property type="project" value="InterPro"/>
</dbReference>
<dbReference type="InterPro" id="IPR017961">
    <property type="entry name" value="DNA_pol_Y-fam_little_finger"/>
</dbReference>
<comment type="caution">
    <text evidence="7">The sequence shown here is derived from an EMBL/GenBank/DDBJ whole genome shotgun (WGS) entry which is preliminary data.</text>
</comment>
<dbReference type="InterPro" id="IPR043128">
    <property type="entry name" value="Rev_trsase/Diguanyl_cyclase"/>
</dbReference>
<dbReference type="Pfam" id="PF11799">
    <property type="entry name" value="IMS_C"/>
    <property type="match status" value="1"/>
</dbReference>
<comment type="catalytic activity">
    <reaction evidence="5">
        <text>DNA(n) + a 2'-deoxyribonucleoside 5'-triphosphate = DNA(n+1) + diphosphate</text>
        <dbReference type="Rhea" id="RHEA:22508"/>
        <dbReference type="Rhea" id="RHEA-COMP:17339"/>
        <dbReference type="Rhea" id="RHEA-COMP:17340"/>
        <dbReference type="ChEBI" id="CHEBI:33019"/>
        <dbReference type="ChEBI" id="CHEBI:61560"/>
        <dbReference type="ChEBI" id="CHEBI:173112"/>
        <dbReference type="EC" id="2.7.7.7"/>
    </reaction>
</comment>
<proteinExistence type="inferred from homology"/>
<dbReference type="RefSeq" id="WP_189495683.1">
    <property type="nucleotide sequence ID" value="NZ_BMZH01000002.1"/>
</dbReference>
<reference evidence="7" key="2">
    <citation type="submission" date="2020-09" db="EMBL/GenBank/DDBJ databases">
        <authorList>
            <person name="Sun Q."/>
            <person name="Kim S."/>
        </authorList>
    </citation>
    <scope>NUCLEOTIDE SEQUENCE</scope>
    <source>
        <strain evidence="7">KCTC 32513</strain>
    </source>
</reference>
<dbReference type="GO" id="GO:0003887">
    <property type="term" value="F:DNA-directed DNA polymerase activity"/>
    <property type="evidence" value="ECO:0007669"/>
    <property type="project" value="TreeGrafter"/>
</dbReference>
<evidence type="ECO:0000259" key="6">
    <source>
        <dbReference type="PROSITE" id="PS50173"/>
    </source>
</evidence>
<dbReference type="SUPFAM" id="SSF56672">
    <property type="entry name" value="DNA/RNA polymerases"/>
    <property type="match status" value="1"/>
</dbReference>
<accession>A0A8J3CQK9</accession>
<gene>
    <name evidence="7" type="primary">dinP</name>
    <name evidence="7" type="ORF">GCM10009069_08170</name>
</gene>
<dbReference type="Proteomes" id="UP000634004">
    <property type="component" value="Unassembled WGS sequence"/>
</dbReference>
<sequence>MRKPDTIEHLYLDFDSFFASCEQQRDPALRGRPIGITPTTGNASSGFGAVIAASREAKRAGVRNVSSQKEAREICPDIIFVDQDPAFYREMHHGAQASIKSVLPIGKVMSIDELSCPLSPAQIADPLGTAHRIKRALAAGIGPHITASIGFAPNGHLAKIACKQDKPDGATIWRPEDLPAAMLHIPLGGVPGIGSGMTRRLDAAGITDMAGLLATSPKQLRHIWGNVAGERFWYAMQGHEVITQKSTRSMIGHSRVLPAKWRGTDAPYGCARMLLTKAARRLRREGFYANTLYVSAKIRIRPGAEPKRWADKIALHSANDDRTCLKALDRMWQPLAAHLARLPSVNIANIMVSFSGLVPEGSRQLDFWIGDDPDRKRWEQITATIDQVNLAANRSLITVGPWSPPPGGNAGGKIAFTRVPEAEDFWEDAQ</sequence>
<evidence type="ECO:0000256" key="2">
    <source>
        <dbReference type="ARBA" id="ARBA00011245"/>
    </source>
</evidence>
<dbReference type="Gene3D" id="3.30.70.270">
    <property type="match status" value="1"/>
</dbReference>
<dbReference type="EMBL" id="BMZH01000002">
    <property type="protein sequence ID" value="GHA87228.1"/>
    <property type="molecule type" value="Genomic_DNA"/>
</dbReference>
<evidence type="ECO:0000256" key="4">
    <source>
        <dbReference type="ARBA" id="ARBA00025589"/>
    </source>
</evidence>
<name>A0A8J3CQK9_9PROT</name>